<protein>
    <recommendedName>
        <fullName evidence="3">Cytochrome C</fullName>
    </recommendedName>
</protein>
<dbReference type="EMBL" id="MVBK01000065">
    <property type="protein sequence ID" value="OOG23412.1"/>
    <property type="molecule type" value="Genomic_DNA"/>
</dbReference>
<evidence type="ECO:0000313" key="1">
    <source>
        <dbReference type="EMBL" id="OOG23412.1"/>
    </source>
</evidence>
<name>A0A1V3NEY3_9GAMM</name>
<sequence>MHMKNGIAKVLASAGIIVLLITITQPPGAYAKEEHTALGPQLSERLRTLLREEMNLIQAGMGRALIAIAAGDHQAVYENGRDIYKSFILKQQLTEEDRRELMAVAPVGFIELDGAFHDTAHKLAKAGRDEDSELQAFYFSRLVESCTVCHGRHASDRFPGLSRLGESGSGHHHH</sequence>
<evidence type="ECO:0000313" key="2">
    <source>
        <dbReference type="Proteomes" id="UP000189462"/>
    </source>
</evidence>
<keyword evidence="2" id="KW-1185">Reference proteome</keyword>
<reference evidence="1 2" key="1">
    <citation type="submission" date="2017-02" db="EMBL/GenBank/DDBJ databases">
        <title>Genomic diversity within the haloalkaliphilic genus Thioalkalivibrio.</title>
        <authorList>
            <person name="Ahn A.-C."/>
            <person name="Meier-Kolthoff J."/>
            <person name="Overmars L."/>
            <person name="Richter M."/>
            <person name="Woyke T."/>
            <person name="Sorokin D.Y."/>
            <person name="Muyzer G."/>
        </authorList>
    </citation>
    <scope>NUCLEOTIDE SEQUENCE [LARGE SCALE GENOMIC DNA]</scope>
    <source>
        <strain evidence="1 2">ALJD</strain>
    </source>
</reference>
<gene>
    <name evidence="1" type="ORF">B1C78_11360</name>
</gene>
<evidence type="ECO:0008006" key="3">
    <source>
        <dbReference type="Google" id="ProtNLM"/>
    </source>
</evidence>
<accession>A0A1V3NEY3</accession>
<dbReference type="Proteomes" id="UP000189462">
    <property type="component" value="Unassembled WGS sequence"/>
</dbReference>
<proteinExistence type="predicted"/>
<organism evidence="1 2">
    <name type="scientific">Thioalkalivibrio denitrificans</name>
    <dbReference type="NCBI Taxonomy" id="108003"/>
    <lineage>
        <taxon>Bacteria</taxon>
        <taxon>Pseudomonadati</taxon>
        <taxon>Pseudomonadota</taxon>
        <taxon>Gammaproteobacteria</taxon>
        <taxon>Chromatiales</taxon>
        <taxon>Ectothiorhodospiraceae</taxon>
        <taxon>Thioalkalivibrio</taxon>
    </lineage>
</organism>
<dbReference type="AlphaFoldDB" id="A0A1V3NEY3"/>
<dbReference type="STRING" id="108003.B1C78_11360"/>
<comment type="caution">
    <text evidence="1">The sequence shown here is derived from an EMBL/GenBank/DDBJ whole genome shotgun (WGS) entry which is preliminary data.</text>
</comment>